<evidence type="ECO:0008006" key="3">
    <source>
        <dbReference type="Google" id="ProtNLM"/>
    </source>
</evidence>
<accession>A0A101QTR9</accession>
<dbReference type="GO" id="GO:0044550">
    <property type="term" value="P:secondary metabolite biosynthetic process"/>
    <property type="evidence" value="ECO:0007669"/>
    <property type="project" value="TreeGrafter"/>
</dbReference>
<dbReference type="PANTHER" id="PTHR34069">
    <property type="entry name" value="3-OXOACYL-[ACYL-CARRIER-PROTEIN] SYNTHASE 3"/>
    <property type="match status" value="1"/>
</dbReference>
<keyword evidence="2" id="KW-1185">Reference proteome</keyword>
<comment type="caution">
    <text evidence="1">The sequence shown here is derived from an EMBL/GenBank/DDBJ whole genome shotgun (WGS) entry which is preliminary data.</text>
</comment>
<dbReference type="EMBL" id="LMWS01000031">
    <property type="protein sequence ID" value="KUN35853.1"/>
    <property type="molecule type" value="Genomic_DNA"/>
</dbReference>
<gene>
    <name evidence="1" type="ORF">AQJ30_23510</name>
</gene>
<reference evidence="1 2" key="1">
    <citation type="submission" date="2015-10" db="EMBL/GenBank/DDBJ databases">
        <title>Draft genome sequence of Streptomyces longwoodensis DSM 41677, type strain for the species Streptomyces longwoodensis.</title>
        <authorList>
            <person name="Ruckert C."/>
            <person name="Winkler A."/>
            <person name="Kalinowski J."/>
            <person name="Kampfer P."/>
            <person name="Glaeser S."/>
        </authorList>
    </citation>
    <scope>NUCLEOTIDE SEQUENCE [LARGE SCALE GENOMIC DNA]</scope>
    <source>
        <strain evidence="1 2">DSM 41677</strain>
    </source>
</reference>
<dbReference type="STRING" id="68231.AQJ30_23510"/>
<evidence type="ECO:0000313" key="2">
    <source>
        <dbReference type="Proteomes" id="UP000053271"/>
    </source>
</evidence>
<dbReference type="Proteomes" id="UP000053271">
    <property type="component" value="Unassembled WGS sequence"/>
</dbReference>
<name>A0A101QTR9_9ACTN</name>
<organism evidence="1 2">
    <name type="scientific">Streptomyces longwoodensis</name>
    <dbReference type="NCBI Taxonomy" id="68231"/>
    <lineage>
        <taxon>Bacteria</taxon>
        <taxon>Bacillati</taxon>
        <taxon>Actinomycetota</taxon>
        <taxon>Actinomycetes</taxon>
        <taxon>Kitasatosporales</taxon>
        <taxon>Streptomycetaceae</taxon>
        <taxon>Streptomyces</taxon>
    </lineage>
</organism>
<dbReference type="SUPFAM" id="SSF53901">
    <property type="entry name" value="Thiolase-like"/>
    <property type="match status" value="2"/>
</dbReference>
<sequence>MWLVPAQWLPPTAEKTADALAAGRITAEEADAMGYEQLPVSDGPSAPEMAVRAARRALARAGLPAEGIGALWHAWTYYQGHDFWSPAHYVAARTGALDAVPTGVQQMCNGAGAALRGALHQLTAQPGGGPVLITTADRFAPPGFDRWHGDYGVWYGDGATAAVAGTGAAPAGALTLCALVTRAAPELESAHRDTDAFHPAPHTRSAAVDVRRTKKAFLAAQGGRQAFLGRLRHETTAVLADALAEAGQGGAGRLSSVLLPRLGRATARDVYGPAVAEVTDAPVADLGERTGHLGAGDLLSNLAALADDSGPHRLPPGGCAAVLSAGAGFTWSAAVVRRT</sequence>
<dbReference type="InterPro" id="IPR016039">
    <property type="entry name" value="Thiolase-like"/>
</dbReference>
<protein>
    <recommendedName>
        <fullName evidence="3">3-oxoacyl-ACP synthase</fullName>
    </recommendedName>
</protein>
<evidence type="ECO:0000313" key="1">
    <source>
        <dbReference type="EMBL" id="KUN35853.1"/>
    </source>
</evidence>
<dbReference type="AlphaFoldDB" id="A0A101QTR9"/>
<dbReference type="GO" id="GO:0016747">
    <property type="term" value="F:acyltransferase activity, transferring groups other than amino-acyl groups"/>
    <property type="evidence" value="ECO:0007669"/>
    <property type="project" value="UniProtKB-ARBA"/>
</dbReference>
<dbReference type="Gene3D" id="3.40.47.10">
    <property type="match status" value="2"/>
</dbReference>
<dbReference type="PANTHER" id="PTHR34069:SF2">
    <property type="entry name" value="BETA-KETOACYL-[ACYL-CARRIER-PROTEIN] SYNTHASE III"/>
    <property type="match status" value="1"/>
</dbReference>
<proteinExistence type="predicted"/>